<name>A0AAD7FSN2_9AGAR</name>
<dbReference type="AlphaFoldDB" id="A0AAD7FSN2"/>
<dbReference type="EMBL" id="JARKIF010000004">
    <property type="protein sequence ID" value="KAJ7640983.1"/>
    <property type="molecule type" value="Genomic_DNA"/>
</dbReference>
<accession>A0AAD7FSN2</accession>
<proteinExistence type="predicted"/>
<comment type="caution">
    <text evidence="1">The sequence shown here is derived from an EMBL/GenBank/DDBJ whole genome shotgun (WGS) entry which is preliminary data.</text>
</comment>
<keyword evidence="2" id="KW-1185">Reference proteome</keyword>
<protein>
    <submittedName>
        <fullName evidence="1">Uncharacterized protein</fullName>
    </submittedName>
</protein>
<organism evidence="1 2">
    <name type="scientific">Roridomyces roridus</name>
    <dbReference type="NCBI Taxonomy" id="1738132"/>
    <lineage>
        <taxon>Eukaryota</taxon>
        <taxon>Fungi</taxon>
        <taxon>Dikarya</taxon>
        <taxon>Basidiomycota</taxon>
        <taxon>Agaricomycotina</taxon>
        <taxon>Agaricomycetes</taxon>
        <taxon>Agaricomycetidae</taxon>
        <taxon>Agaricales</taxon>
        <taxon>Marasmiineae</taxon>
        <taxon>Mycenaceae</taxon>
        <taxon>Roridomyces</taxon>
    </lineage>
</organism>
<gene>
    <name evidence="1" type="ORF">FB45DRAFT_351450</name>
</gene>
<evidence type="ECO:0000313" key="1">
    <source>
        <dbReference type="EMBL" id="KAJ7640983.1"/>
    </source>
</evidence>
<reference evidence="1" key="1">
    <citation type="submission" date="2023-03" db="EMBL/GenBank/DDBJ databases">
        <title>Massive genome expansion in bonnet fungi (Mycena s.s.) driven by repeated elements and novel gene families across ecological guilds.</title>
        <authorList>
            <consortium name="Lawrence Berkeley National Laboratory"/>
            <person name="Harder C.B."/>
            <person name="Miyauchi S."/>
            <person name="Viragh M."/>
            <person name="Kuo A."/>
            <person name="Thoen E."/>
            <person name="Andreopoulos B."/>
            <person name="Lu D."/>
            <person name="Skrede I."/>
            <person name="Drula E."/>
            <person name="Henrissat B."/>
            <person name="Morin E."/>
            <person name="Kohler A."/>
            <person name="Barry K."/>
            <person name="LaButti K."/>
            <person name="Morin E."/>
            <person name="Salamov A."/>
            <person name="Lipzen A."/>
            <person name="Mereny Z."/>
            <person name="Hegedus B."/>
            <person name="Baldrian P."/>
            <person name="Stursova M."/>
            <person name="Weitz H."/>
            <person name="Taylor A."/>
            <person name="Grigoriev I.V."/>
            <person name="Nagy L.G."/>
            <person name="Martin F."/>
            <person name="Kauserud H."/>
        </authorList>
    </citation>
    <scope>NUCLEOTIDE SEQUENCE</scope>
    <source>
        <strain evidence="1">9284</strain>
    </source>
</reference>
<dbReference type="Proteomes" id="UP001221142">
    <property type="component" value="Unassembled WGS sequence"/>
</dbReference>
<evidence type="ECO:0000313" key="2">
    <source>
        <dbReference type="Proteomes" id="UP001221142"/>
    </source>
</evidence>
<sequence length="72" mass="7894">MISLSNSSWGFPFIIVDALVAADEPSLNYQHQQSIHQQFTPTVAWSGLRRADKGLKVGGNRRRVGVSGAGRR</sequence>